<feature type="non-terminal residue" evidence="1">
    <location>
        <position position="1"/>
    </location>
</feature>
<proteinExistence type="predicted"/>
<reference evidence="1 2" key="1">
    <citation type="submission" date="2016-03" db="EMBL/GenBank/DDBJ databases">
        <title>Trachymyrmex septentrionalis WGS genome.</title>
        <authorList>
            <person name="Nygaard S."/>
            <person name="Hu H."/>
            <person name="Boomsma J."/>
            <person name="Zhang G."/>
        </authorList>
    </citation>
    <scope>NUCLEOTIDE SEQUENCE [LARGE SCALE GENOMIC DNA]</scope>
    <source>
        <strain evidence="1">Tsep2-gDNA-1</strain>
        <tissue evidence="1">Whole body</tissue>
    </source>
</reference>
<name>A0A195FPY2_9HYME</name>
<gene>
    <name evidence="1" type="ORF">ALC56_03064</name>
</gene>
<organism evidence="1 2">
    <name type="scientific">Trachymyrmex septentrionalis</name>
    <dbReference type="NCBI Taxonomy" id="34720"/>
    <lineage>
        <taxon>Eukaryota</taxon>
        <taxon>Metazoa</taxon>
        <taxon>Ecdysozoa</taxon>
        <taxon>Arthropoda</taxon>
        <taxon>Hexapoda</taxon>
        <taxon>Insecta</taxon>
        <taxon>Pterygota</taxon>
        <taxon>Neoptera</taxon>
        <taxon>Endopterygota</taxon>
        <taxon>Hymenoptera</taxon>
        <taxon>Apocrita</taxon>
        <taxon>Aculeata</taxon>
        <taxon>Formicoidea</taxon>
        <taxon>Formicidae</taxon>
        <taxon>Myrmicinae</taxon>
        <taxon>Trachymyrmex</taxon>
    </lineage>
</organism>
<keyword evidence="2" id="KW-1185">Reference proteome</keyword>
<sequence>GGGGSVEIIFHVGRCEINNGQTRFDFPKVPVGPATHCVRLGKARERDLLAAAELCSPVRAAIVLRFTLCCRGFITADELRLMELISAGTCYIINRTYVCDIYTCIDSTITRAIA</sequence>
<dbReference type="AlphaFoldDB" id="A0A195FPY2"/>
<accession>A0A195FPY2</accession>
<dbReference type="Proteomes" id="UP000078541">
    <property type="component" value="Unassembled WGS sequence"/>
</dbReference>
<dbReference type="EMBL" id="KQ981340">
    <property type="protein sequence ID" value="KYN42518.1"/>
    <property type="molecule type" value="Genomic_DNA"/>
</dbReference>
<evidence type="ECO:0000313" key="1">
    <source>
        <dbReference type="EMBL" id="KYN42518.1"/>
    </source>
</evidence>
<protein>
    <submittedName>
        <fullName evidence="1">Uncharacterized protein</fullName>
    </submittedName>
</protein>
<evidence type="ECO:0000313" key="2">
    <source>
        <dbReference type="Proteomes" id="UP000078541"/>
    </source>
</evidence>